<evidence type="ECO:0000259" key="6">
    <source>
        <dbReference type="PROSITE" id="PS50850"/>
    </source>
</evidence>
<dbReference type="InterPro" id="IPR036259">
    <property type="entry name" value="MFS_trans_sf"/>
</dbReference>
<feature type="transmembrane region" description="Helical" evidence="5">
    <location>
        <begin position="410"/>
        <end position="429"/>
    </location>
</feature>
<dbReference type="AlphaFoldDB" id="A0A1I5WBQ7"/>
<dbReference type="EMBL" id="FOWC01000009">
    <property type="protein sequence ID" value="SFQ17194.1"/>
    <property type="molecule type" value="Genomic_DNA"/>
</dbReference>
<feature type="transmembrane region" description="Helical" evidence="5">
    <location>
        <begin position="215"/>
        <end position="232"/>
    </location>
</feature>
<evidence type="ECO:0000256" key="3">
    <source>
        <dbReference type="ARBA" id="ARBA00022989"/>
    </source>
</evidence>
<feature type="transmembrane region" description="Helical" evidence="5">
    <location>
        <begin position="158"/>
        <end position="180"/>
    </location>
</feature>
<evidence type="ECO:0000256" key="1">
    <source>
        <dbReference type="ARBA" id="ARBA00004651"/>
    </source>
</evidence>
<organism evidence="7 8">
    <name type="scientific">Amycolatopsis rubida</name>
    <dbReference type="NCBI Taxonomy" id="112413"/>
    <lineage>
        <taxon>Bacteria</taxon>
        <taxon>Bacillati</taxon>
        <taxon>Actinomycetota</taxon>
        <taxon>Actinomycetes</taxon>
        <taxon>Pseudonocardiales</taxon>
        <taxon>Pseudonocardiaceae</taxon>
        <taxon>Amycolatopsis</taxon>
    </lineage>
</organism>
<reference evidence="7 8" key="1">
    <citation type="submission" date="2016-10" db="EMBL/GenBank/DDBJ databases">
        <authorList>
            <person name="de Groot N.N."/>
        </authorList>
    </citation>
    <scope>NUCLEOTIDE SEQUENCE [LARGE SCALE GENOMIC DNA]</scope>
    <source>
        <strain evidence="7 8">DSM 44637</strain>
    </source>
</reference>
<evidence type="ECO:0000256" key="5">
    <source>
        <dbReference type="SAM" id="Phobius"/>
    </source>
</evidence>
<feature type="transmembrane region" description="Helical" evidence="5">
    <location>
        <begin position="192"/>
        <end position="209"/>
    </location>
</feature>
<comment type="subcellular location">
    <subcellularLocation>
        <location evidence="1">Cell membrane</location>
        <topology evidence="1">Multi-pass membrane protein</topology>
    </subcellularLocation>
</comment>
<gene>
    <name evidence="7" type="ORF">SAMN05421854_109151</name>
</gene>
<dbReference type="PROSITE" id="PS50850">
    <property type="entry name" value="MFS"/>
    <property type="match status" value="1"/>
</dbReference>
<dbReference type="InterPro" id="IPR020846">
    <property type="entry name" value="MFS_dom"/>
</dbReference>
<dbReference type="Proteomes" id="UP000199137">
    <property type="component" value="Unassembled WGS sequence"/>
</dbReference>
<dbReference type="SUPFAM" id="SSF103473">
    <property type="entry name" value="MFS general substrate transporter"/>
    <property type="match status" value="1"/>
</dbReference>
<name>A0A1I5WBQ7_9PSEU</name>
<feature type="transmembrane region" description="Helical" evidence="5">
    <location>
        <begin position="79"/>
        <end position="99"/>
    </location>
</feature>
<evidence type="ECO:0000313" key="7">
    <source>
        <dbReference type="EMBL" id="SFQ17194.1"/>
    </source>
</evidence>
<feature type="transmembrane region" description="Helical" evidence="5">
    <location>
        <begin position="281"/>
        <end position="303"/>
    </location>
</feature>
<dbReference type="PRINTS" id="PR01036">
    <property type="entry name" value="TCRTETB"/>
</dbReference>
<protein>
    <submittedName>
        <fullName evidence="7">Drug resistance transporter, EmrB/QacA subfamily</fullName>
    </submittedName>
</protein>
<dbReference type="Gene3D" id="1.20.1250.20">
    <property type="entry name" value="MFS general substrate transporter like domains"/>
    <property type="match status" value="1"/>
</dbReference>
<dbReference type="PANTHER" id="PTHR42718">
    <property type="entry name" value="MAJOR FACILITATOR SUPERFAMILY MULTIDRUG TRANSPORTER MFSC"/>
    <property type="match status" value="1"/>
</dbReference>
<feature type="transmembrane region" description="Helical" evidence="5">
    <location>
        <begin position="341"/>
        <end position="367"/>
    </location>
</feature>
<dbReference type="RefSeq" id="WP_093575422.1">
    <property type="nucleotide sequence ID" value="NZ_FOWC01000009.1"/>
</dbReference>
<dbReference type="CDD" id="cd17321">
    <property type="entry name" value="MFS_MMR_MDR_like"/>
    <property type="match status" value="1"/>
</dbReference>
<dbReference type="GO" id="GO:0005886">
    <property type="term" value="C:plasma membrane"/>
    <property type="evidence" value="ECO:0007669"/>
    <property type="project" value="UniProtKB-SubCell"/>
</dbReference>
<dbReference type="PANTHER" id="PTHR42718:SF49">
    <property type="entry name" value="EXPORT PROTEIN"/>
    <property type="match status" value="1"/>
</dbReference>
<evidence type="ECO:0000256" key="4">
    <source>
        <dbReference type="ARBA" id="ARBA00023136"/>
    </source>
</evidence>
<dbReference type="Gene3D" id="1.20.1720.10">
    <property type="entry name" value="Multidrug resistance protein D"/>
    <property type="match status" value="1"/>
</dbReference>
<keyword evidence="3 5" id="KW-1133">Transmembrane helix</keyword>
<evidence type="ECO:0000256" key="2">
    <source>
        <dbReference type="ARBA" id="ARBA00022692"/>
    </source>
</evidence>
<dbReference type="STRING" id="112413.SAMN05421854_109151"/>
<sequence>MRKWGPLAAICLGSFMLILDTTVVTVALPEMARGLGASLVNLQWVVNSYTLVLAILALSAGAIGDIAGQRRVFGGSVTVFAAASLGCALAPNVGVLIGARTVQGIGGAAMMVAAMSLLGANYAGKERGAAFGIWTAVLGGAGAAGPFLGGVLTQWAGWQAIFFLNLPLSVLTLLLTRTYLAEAPKRPAGTRIDFGGMLAFGISSGALIYAVIQSAWPVFAVAAVALIVFVVVERRVKHPMLDLALFRRASFVTVLIVVVASSFVFACLIYASIWLQSAIHLSPAGTGLALIPLAATSFVASLLIGKRLHAVSPGIVLGLGALLATAGCGLEWILLDRDSTWLGLLPGLIVTGAGMGIAGPAGSTAILSAVPQDRAGMASGAMATFRQLGQTLGVAVLGLVYAATADLGDVFLVTAGLSLVAAVLSCLVLPRNNAGAPSRTRGSSAAADR</sequence>
<feature type="domain" description="Major facilitator superfamily (MFS) profile" evidence="6">
    <location>
        <begin position="6"/>
        <end position="433"/>
    </location>
</feature>
<feature type="transmembrane region" description="Helical" evidence="5">
    <location>
        <begin position="49"/>
        <end position="67"/>
    </location>
</feature>
<dbReference type="InterPro" id="IPR011701">
    <property type="entry name" value="MFS"/>
</dbReference>
<proteinExistence type="predicted"/>
<accession>A0A1I5WBQ7</accession>
<dbReference type="GO" id="GO:0022857">
    <property type="term" value="F:transmembrane transporter activity"/>
    <property type="evidence" value="ECO:0007669"/>
    <property type="project" value="InterPro"/>
</dbReference>
<keyword evidence="2 5" id="KW-0812">Transmembrane</keyword>
<feature type="transmembrane region" description="Helical" evidence="5">
    <location>
        <begin position="315"/>
        <end position="335"/>
    </location>
</feature>
<feature type="transmembrane region" description="Helical" evidence="5">
    <location>
        <begin position="252"/>
        <end position="275"/>
    </location>
</feature>
<feature type="transmembrane region" description="Helical" evidence="5">
    <location>
        <begin position="105"/>
        <end position="124"/>
    </location>
</feature>
<dbReference type="Pfam" id="PF07690">
    <property type="entry name" value="MFS_1"/>
    <property type="match status" value="2"/>
</dbReference>
<feature type="transmembrane region" description="Helical" evidence="5">
    <location>
        <begin position="131"/>
        <end position="152"/>
    </location>
</feature>
<dbReference type="OrthoDB" id="9781469at2"/>
<evidence type="ECO:0000313" key="8">
    <source>
        <dbReference type="Proteomes" id="UP000199137"/>
    </source>
</evidence>
<keyword evidence="4 5" id="KW-0472">Membrane</keyword>
<feature type="transmembrane region" description="Helical" evidence="5">
    <location>
        <begin position="388"/>
        <end position="404"/>
    </location>
</feature>